<dbReference type="GO" id="GO:0043953">
    <property type="term" value="P:protein transport by the Tat complex"/>
    <property type="evidence" value="ECO:0007669"/>
    <property type="project" value="InterPro"/>
</dbReference>
<accession>A0A3B0SVS5</accession>
<dbReference type="PANTHER" id="PTHR42982">
    <property type="entry name" value="SEC-INDEPENDENT PROTEIN TRANSLOCASE PROTEIN TATA"/>
    <property type="match status" value="1"/>
</dbReference>
<keyword evidence="4" id="KW-0812">Transmembrane</keyword>
<sequence>MLGGLRGPELLIILAVVLLLFGAKKLPDLARSLGASAKEFKKGIEEGGTGEDEVSGSDSEDDTQV</sequence>
<name>A0A3B0SVS5_9ZZZZ</name>
<evidence type="ECO:0000256" key="1">
    <source>
        <dbReference type="ARBA" id="ARBA00004162"/>
    </source>
</evidence>
<dbReference type="AlphaFoldDB" id="A0A3B0SVS5"/>
<dbReference type="InterPro" id="IPR006312">
    <property type="entry name" value="TatA/E"/>
</dbReference>
<reference evidence="10" key="1">
    <citation type="submission" date="2018-06" db="EMBL/GenBank/DDBJ databases">
        <authorList>
            <person name="Zhirakovskaya E."/>
        </authorList>
    </citation>
    <scope>NUCLEOTIDE SEQUENCE</scope>
</reference>
<evidence type="ECO:0000313" key="10">
    <source>
        <dbReference type="EMBL" id="VAW05177.1"/>
    </source>
</evidence>
<proteinExistence type="inferred from homology"/>
<comment type="subcellular location">
    <subcellularLocation>
        <location evidence="1">Cell membrane</location>
        <topology evidence="1">Single-pass membrane protein</topology>
    </subcellularLocation>
</comment>
<dbReference type="InterPro" id="IPR003369">
    <property type="entry name" value="TatA/B/E"/>
</dbReference>
<evidence type="ECO:0000256" key="9">
    <source>
        <dbReference type="SAM" id="MobiDB-lite"/>
    </source>
</evidence>
<dbReference type="EMBL" id="UOEI01000420">
    <property type="protein sequence ID" value="VAW05177.1"/>
    <property type="molecule type" value="Genomic_DNA"/>
</dbReference>
<dbReference type="Pfam" id="PF02416">
    <property type="entry name" value="TatA_B_E"/>
    <property type="match status" value="1"/>
</dbReference>
<gene>
    <name evidence="10" type="ORF">MNBD_ACTINO01-2513</name>
</gene>
<evidence type="ECO:0000256" key="2">
    <source>
        <dbReference type="ARBA" id="ARBA00022448"/>
    </source>
</evidence>
<keyword evidence="7" id="KW-0811">Translocation</keyword>
<dbReference type="HAMAP" id="MF_00236">
    <property type="entry name" value="TatA_E"/>
    <property type="match status" value="1"/>
</dbReference>
<feature type="compositionally biased region" description="Acidic residues" evidence="9">
    <location>
        <begin position="48"/>
        <end position="65"/>
    </location>
</feature>
<feature type="region of interest" description="Disordered" evidence="9">
    <location>
        <begin position="41"/>
        <end position="65"/>
    </location>
</feature>
<organism evidence="10">
    <name type="scientific">hydrothermal vent metagenome</name>
    <dbReference type="NCBI Taxonomy" id="652676"/>
    <lineage>
        <taxon>unclassified sequences</taxon>
        <taxon>metagenomes</taxon>
        <taxon>ecological metagenomes</taxon>
    </lineage>
</organism>
<protein>
    <submittedName>
        <fullName evidence="10">Twin-arginine translocation protein TatA</fullName>
    </submittedName>
</protein>
<evidence type="ECO:0000256" key="8">
    <source>
        <dbReference type="ARBA" id="ARBA00023136"/>
    </source>
</evidence>
<dbReference type="GO" id="GO:0005886">
    <property type="term" value="C:plasma membrane"/>
    <property type="evidence" value="ECO:0007669"/>
    <property type="project" value="UniProtKB-SubCell"/>
</dbReference>
<dbReference type="Gene3D" id="1.20.5.3310">
    <property type="match status" value="1"/>
</dbReference>
<evidence type="ECO:0000256" key="6">
    <source>
        <dbReference type="ARBA" id="ARBA00022989"/>
    </source>
</evidence>
<keyword evidence="6" id="KW-1133">Transmembrane helix</keyword>
<dbReference type="PANTHER" id="PTHR42982:SF1">
    <property type="entry name" value="SEC-INDEPENDENT PROTEIN TRANSLOCASE PROTEIN TATA"/>
    <property type="match status" value="1"/>
</dbReference>
<evidence type="ECO:0000256" key="7">
    <source>
        <dbReference type="ARBA" id="ARBA00023010"/>
    </source>
</evidence>
<keyword evidence="8" id="KW-0472">Membrane</keyword>
<evidence type="ECO:0000256" key="3">
    <source>
        <dbReference type="ARBA" id="ARBA00022475"/>
    </source>
</evidence>
<evidence type="ECO:0000256" key="4">
    <source>
        <dbReference type="ARBA" id="ARBA00022692"/>
    </source>
</evidence>
<keyword evidence="2" id="KW-0813">Transport</keyword>
<dbReference type="NCBIfam" id="TIGR01411">
    <property type="entry name" value="tatAE"/>
    <property type="match status" value="1"/>
</dbReference>
<keyword evidence="3" id="KW-1003">Cell membrane</keyword>
<keyword evidence="5" id="KW-0653">Protein transport</keyword>
<evidence type="ECO:0000256" key="5">
    <source>
        <dbReference type="ARBA" id="ARBA00022927"/>
    </source>
</evidence>